<proteinExistence type="predicted"/>
<organism evidence="3 4">
    <name type="scientific">candidate division WOR-1 bacterium DG_54_3</name>
    <dbReference type="NCBI Taxonomy" id="1703775"/>
    <lineage>
        <taxon>Bacteria</taxon>
        <taxon>Bacillati</taxon>
        <taxon>Saganbacteria</taxon>
    </lineage>
</organism>
<comment type="caution">
    <text evidence="3">The sequence shown here is derived from an EMBL/GenBank/DDBJ whole genome shotgun (WGS) entry which is preliminary data.</text>
</comment>
<name>A0A0S7XTS3_UNCSA</name>
<keyword evidence="1" id="KW-0472">Membrane</keyword>
<dbReference type="Proteomes" id="UP000051861">
    <property type="component" value="Unassembled WGS sequence"/>
</dbReference>
<feature type="transmembrane region" description="Helical" evidence="1">
    <location>
        <begin position="221"/>
        <end position="242"/>
    </location>
</feature>
<gene>
    <name evidence="3" type="ORF">AMJ44_09355</name>
</gene>
<feature type="domain" description="DUF6754" evidence="2">
    <location>
        <begin position="2"/>
        <end position="243"/>
    </location>
</feature>
<protein>
    <recommendedName>
        <fullName evidence="2">DUF6754 domain-containing protein</fullName>
    </recommendedName>
</protein>
<keyword evidence="1" id="KW-0812">Transmembrane</keyword>
<accession>A0A0S7XTS3</accession>
<evidence type="ECO:0000313" key="4">
    <source>
        <dbReference type="Proteomes" id="UP000051861"/>
    </source>
</evidence>
<feature type="transmembrane region" description="Helical" evidence="1">
    <location>
        <begin position="50"/>
        <end position="71"/>
    </location>
</feature>
<dbReference type="AlphaFoldDB" id="A0A0S7XTS3"/>
<sequence length="249" mass="27281">MLFAVIIFSTFALVFITVARKGKELYIRPLAGIEAVDEAIGRATEMGKPILYILGLGSADMIATIASFTILSRVSKKTAEYQTPILIPCCDPIVMAVAQETVRAAYLEAGRPDDYKQENIYYLTSMQFAYVAGVNGIMIREKPATNFYLGKFYAESLLLAETGSLAGSIQISGTDEIAQIPFFVAATDYTLIGEELYAASAYLGREPVLLGTLKGQDWAKALVMIFLILGALAATFHFQWFLNLLKVQL</sequence>
<dbReference type="Pfam" id="PF20539">
    <property type="entry name" value="DUF6754"/>
    <property type="match status" value="1"/>
</dbReference>
<evidence type="ECO:0000259" key="2">
    <source>
        <dbReference type="Pfam" id="PF20539"/>
    </source>
</evidence>
<evidence type="ECO:0000313" key="3">
    <source>
        <dbReference type="EMBL" id="KPJ65830.1"/>
    </source>
</evidence>
<reference evidence="3 4" key="1">
    <citation type="journal article" date="2015" name="Microbiome">
        <title>Genomic resolution of linkages in carbon, nitrogen, and sulfur cycling among widespread estuary sediment bacteria.</title>
        <authorList>
            <person name="Baker B.J."/>
            <person name="Lazar C.S."/>
            <person name="Teske A.P."/>
            <person name="Dick G.J."/>
        </authorList>
    </citation>
    <scope>NUCLEOTIDE SEQUENCE [LARGE SCALE GENOMIC DNA]</scope>
    <source>
        <strain evidence="3">DG_54_3</strain>
    </source>
</reference>
<dbReference type="EMBL" id="LIZX01000100">
    <property type="protein sequence ID" value="KPJ65830.1"/>
    <property type="molecule type" value="Genomic_DNA"/>
</dbReference>
<keyword evidence="1" id="KW-1133">Transmembrane helix</keyword>
<dbReference type="InterPro" id="IPR046642">
    <property type="entry name" value="DUF6754"/>
</dbReference>
<evidence type="ECO:0000256" key="1">
    <source>
        <dbReference type="SAM" id="Phobius"/>
    </source>
</evidence>